<dbReference type="HOGENOM" id="CLU_342460_0_0_3"/>
<dbReference type="Gene3D" id="3.90.550.10">
    <property type="entry name" value="Spore Coat Polysaccharide Biosynthesis Protein SpsA, Chain A"/>
    <property type="match status" value="1"/>
</dbReference>
<name>K9UIN6_CHAP6</name>
<dbReference type="CDD" id="cd00761">
    <property type="entry name" value="Glyco_tranf_GTA_type"/>
    <property type="match status" value="1"/>
</dbReference>
<organism evidence="3 4">
    <name type="scientific">Chamaesiphon minutus (strain ATCC 27169 / PCC 6605)</name>
    <dbReference type="NCBI Taxonomy" id="1173020"/>
    <lineage>
        <taxon>Bacteria</taxon>
        <taxon>Bacillati</taxon>
        <taxon>Cyanobacteriota</taxon>
        <taxon>Cyanophyceae</taxon>
        <taxon>Gomontiellales</taxon>
        <taxon>Chamaesiphonaceae</taxon>
        <taxon>Chamaesiphon</taxon>
    </lineage>
</organism>
<dbReference type="PATRIC" id="fig|1173020.3.peg.4233"/>
<dbReference type="KEGG" id="cmp:Cha6605_3692"/>
<dbReference type="GO" id="GO:0016757">
    <property type="term" value="F:glycosyltransferase activity"/>
    <property type="evidence" value="ECO:0007669"/>
    <property type="project" value="TreeGrafter"/>
</dbReference>
<dbReference type="InterPro" id="IPR001173">
    <property type="entry name" value="Glyco_trans_2-like"/>
</dbReference>
<dbReference type="SUPFAM" id="SSF53448">
    <property type="entry name" value="Nucleotide-diphospho-sugar transferases"/>
    <property type="match status" value="1"/>
</dbReference>
<dbReference type="RefSeq" id="WP_015160792.1">
    <property type="nucleotide sequence ID" value="NC_019697.1"/>
</dbReference>
<gene>
    <name evidence="3" type="ORF">Cha6605_3692</name>
</gene>
<protein>
    <submittedName>
        <fullName evidence="3">Glycosyl transferase</fullName>
    </submittedName>
</protein>
<keyword evidence="4" id="KW-1185">Reference proteome</keyword>
<proteinExistence type="predicted"/>
<dbReference type="AlphaFoldDB" id="K9UIN6"/>
<dbReference type="Gene3D" id="3.40.50.2000">
    <property type="entry name" value="Glycogen Phosphorylase B"/>
    <property type="match status" value="1"/>
</dbReference>
<dbReference type="SUPFAM" id="SSF53756">
    <property type="entry name" value="UDP-Glycosyltransferase/glycogen phosphorylase"/>
    <property type="match status" value="1"/>
</dbReference>
<evidence type="ECO:0000313" key="3">
    <source>
        <dbReference type="EMBL" id="AFY94670.1"/>
    </source>
</evidence>
<dbReference type="Pfam" id="PF00535">
    <property type="entry name" value="Glycos_transf_2"/>
    <property type="match status" value="1"/>
</dbReference>
<reference evidence="3 4" key="1">
    <citation type="submission" date="2012-05" db="EMBL/GenBank/DDBJ databases">
        <title>Finished chromosome of genome of Chamaesiphon sp. PCC 6605.</title>
        <authorList>
            <consortium name="US DOE Joint Genome Institute"/>
            <person name="Gugger M."/>
            <person name="Coursin T."/>
            <person name="Rippka R."/>
            <person name="Tandeau De Marsac N."/>
            <person name="Huntemann M."/>
            <person name="Wei C.-L."/>
            <person name="Han J."/>
            <person name="Detter J.C."/>
            <person name="Han C."/>
            <person name="Tapia R."/>
            <person name="Chen A."/>
            <person name="Kyrpides N."/>
            <person name="Mavromatis K."/>
            <person name="Markowitz V."/>
            <person name="Szeto E."/>
            <person name="Ivanova N."/>
            <person name="Pagani I."/>
            <person name="Pati A."/>
            <person name="Goodwin L."/>
            <person name="Nordberg H.P."/>
            <person name="Cantor M.N."/>
            <person name="Hua S.X."/>
            <person name="Woyke T."/>
            <person name="Kerfeld C.A."/>
        </authorList>
    </citation>
    <scope>NUCLEOTIDE SEQUENCE [LARGE SCALE GENOMIC DNA]</scope>
    <source>
        <strain evidence="4">ATCC 27169 / PCC 6605</strain>
    </source>
</reference>
<keyword evidence="1 3" id="KW-0808">Transferase</keyword>
<dbReference type="EMBL" id="CP003600">
    <property type="protein sequence ID" value="AFY94670.1"/>
    <property type="molecule type" value="Genomic_DNA"/>
</dbReference>
<feature type="domain" description="Glycosyltransferase 2-like" evidence="2">
    <location>
        <begin position="6"/>
        <end position="132"/>
    </location>
</feature>
<dbReference type="InterPro" id="IPR029044">
    <property type="entry name" value="Nucleotide-diphossugar_trans"/>
</dbReference>
<evidence type="ECO:0000259" key="2">
    <source>
        <dbReference type="Pfam" id="PF00535"/>
    </source>
</evidence>
<dbReference type="eggNOG" id="COG0463">
    <property type="taxonomic scope" value="Bacteria"/>
</dbReference>
<dbReference type="STRING" id="1173020.Cha6605_3692"/>
<evidence type="ECO:0000256" key="1">
    <source>
        <dbReference type="ARBA" id="ARBA00022679"/>
    </source>
</evidence>
<dbReference type="Proteomes" id="UP000010366">
    <property type="component" value="Chromosome"/>
</dbReference>
<sequence>MCVKISVGMPVYNEAENIARTIESILAQNYENFELIISDNYSTDGTIEICQHYERLDPRINLIRNSENIGAVGNAKQLVQRAIGEYFVWISGHDLWHPQFLSKSLEIFEGDRDVVLCYPRSIWIDRDEKDLGTIGRGIDTRGLDLMSRFQMVLWGMGYGCPIYGLIRSSALKQTTLGTKTIGPDNIFLNELSLLGTFAYIDEPLQYVRKLDDFGSWEHYIQKIFNQSLSEFSASELFWTMIYEYLKIVYKHVNNSHDRNILISSVVNCLLTKHQGILSVLTSSEVTKKTDDWSKINKLLNNIQQSGNIIDSIWQHYHFASSASSYNLIAIDGIFFQLYSTGIARVWKSLLEEWANTEFGNHLVVLDRVGTAPKIEGISYYQIPAYDYNNTDADRQMLQQVCNDLNVELFISTYYTTPLETPSVFMGYDMIPEVLGTDLNQPMWQEKRRGIEHASAYLTISEHTAKDLLELYPDIDPSTVTVSHCGVQPVFKTRSTESIDEFRHKYEITKPYFILIGSVLDGYKNGILFWQGFSQLDRSDEFDIICTGAAGLNADELKQYAPNSRILHLCLDDDELSMAYAGAIALVYPSKYEGFGLPIVEAMASGCPVITCPNASIPEVGGEAVIYVFDDDIDGMAEALCEVQKPQLRAALIVAGLEQAKQFSWSKMGDIVKNVLIAQTLTHLPLSEQNLIIFPDWSQDEEELGEEIANVCYNLAQSSEFDRPTLLIDTTNAKDIESVNVLISGIAMNLMMAVDLDITEHLEIALTGELSSIQWEALLPKLQSRIKLELEDVRSLESSGASLLIEIDLAASPALVSV</sequence>
<evidence type="ECO:0000313" key="4">
    <source>
        <dbReference type="Proteomes" id="UP000010366"/>
    </source>
</evidence>
<dbReference type="Pfam" id="PF13692">
    <property type="entry name" value="Glyco_trans_1_4"/>
    <property type="match status" value="1"/>
</dbReference>
<dbReference type="CDD" id="cd03809">
    <property type="entry name" value="GT4_MtfB-like"/>
    <property type="match status" value="1"/>
</dbReference>
<dbReference type="PANTHER" id="PTHR46401:SF2">
    <property type="entry name" value="GLYCOSYLTRANSFERASE WBBK-RELATED"/>
    <property type="match status" value="1"/>
</dbReference>
<dbReference type="PANTHER" id="PTHR46401">
    <property type="entry name" value="GLYCOSYLTRANSFERASE WBBK-RELATED"/>
    <property type="match status" value="1"/>
</dbReference>
<dbReference type="eggNOG" id="COG0438">
    <property type="taxonomic scope" value="Bacteria"/>
</dbReference>
<accession>K9UIN6</accession>
<dbReference type="GO" id="GO:0009103">
    <property type="term" value="P:lipopolysaccharide biosynthetic process"/>
    <property type="evidence" value="ECO:0007669"/>
    <property type="project" value="TreeGrafter"/>
</dbReference>